<evidence type="ECO:0000256" key="2">
    <source>
        <dbReference type="ARBA" id="ARBA00023125"/>
    </source>
</evidence>
<dbReference type="SUPFAM" id="SSF56349">
    <property type="entry name" value="DNA breaking-rejoining enzymes"/>
    <property type="match status" value="1"/>
</dbReference>
<dbReference type="RefSeq" id="WP_141406182.1">
    <property type="nucleotide sequence ID" value="NZ_CP066060.1"/>
</dbReference>
<dbReference type="GeneID" id="64214202"/>
<name>A0A508BQE0_9ACTO</name>
<evidence type="ECO:0000313" key="7">
    <source>
        <dbReference type="EMBL" id="TQD63513.1"/>
    </source>
</evidence>
<dbReference type="EMBL" id="VICC01000001">
    <property type="protein sequence ID" value="TQD63513.1"/>
    <property type="molecule type" value="Genomic_DNA"/>
</dbReference>
<keyword evidence="2 4" id="KW-0238">DNA-binding</keyword>
<dbReference type="AlphaFoldDB" id="A0A508BQE0"/>
<dbReference type="InterPro" id="IPR011010">
    <property type="entry name" value="DNA_brk_join_enz"/>
</dbReference>
<evidence type="ECO:0000256" key="3">
    <source>
        <dbReference type="ARBA" id="ARBA00023172"/>
    </source>
</evidence>
<dbReference type="Gene3D" id="1.10.443.10">
    <property type="entry name" value="Intergrase catalytic core"/>
    <property type="match status" value="1"/>
</dbReference>
<evidence type="ECO:0000259" key="5">
    <source>
        <dbReference type="PROSITE" id="PS51898"/>
    </source>
</evidence>
<dbReference type="CDD" id="cd00796">
    <property type="entry name" value="INT_Rci_Hp1_C"/>
    <property type="match status" value="1"/>
</dbReference>
<dbReference type="PROSITE" id="PS51898">
    <property type="entry name" value="TYR_RECOMBINASE"/>
    <property type="match status" value="1"/>
</dbReference>
<protein>
    <submittedName>
        <fullName evidence="7">Site-specific integrase</fullName>
    </submittedName>
</protein>
<dbReference type="InterPro" id="IPR002104">
    <property type="entry name" value="Integrase_catalytic"/>
</dbReference>
<gene>
    <name evidence="7" type="ORF">FK267_02790</name>
</gene>
<dbReference type="InterPro" id="IPR013762">
    <property type="entry name" value="Integrase-like_cat_sf"/>
</dbReference>
<feature type="domain" description="Tyr recombinase" evidence="5">
    <location>
        <begin position="155"/>
        <end position="335"/>
    </location>
</feature>
<comment type="caution">
    <text evidence="7">The sequence shown here is derived from an EMBL/GenBank/DDBJ whole genome shotgun (WGS) entry which is preliminary data.</text>
</comment>
<comment type="similarity">
    <text evidence="1">Belongs to the 'phage' integrase family.</text>
</comment>
<evidence type="ECO:0000259" key="6">
    <source>
        <dbReference type="PROSITE" id="PS51900"/>
    </source>
</evidence>
<evidence type="ECO:0000313" key="8">
    <source>
        <dbReference type="Proteomes" id="UP000317942"/>
    </source>
</evidence>
<sequence length="344" mass="38236">MTVAKAGSKWRAYIYDGGTAIATRTFDNPVDARAWERRMKRQLAAGIDVVGAVKKVQEWLPLFLEHRREVVAASTLQRDEGVCASLPAWLRAHRVCDVNPQVISRLIKSINGSPGTKQRALITVAAFFSWLEGLAVVDRNPVRGIRIPRTNAIGAATNPFSWREVETMAPEGPYGDVIIVLAYTGLRWGELRALRARDVVIDDDGIATALRVRRSASDGFPEKAPKSGKVRKVPLMQRPALIISRRLRGLKPDDIVFTSPRGGPLNRSNMRRSVRWDEISGGRRIHDLRHTAACEWLRKGVDVATVSAWLGHASVTTTGAYLHLVSTDEERRLVTMLDERSAKP</sequence>
<accession>A0A508BQE0</accession>
<dbReference type="GO" id="GO:0003677">
    <property type="term" value="F:DNA binding"/>
    <property type="evidence" value="ECO:0007669"/>
    <property type="project" value="UniProtKB-UniRule"/>
</dbReference>
<organism evidence="7 8">
    <name type="scientific">Actinomyces oris</name>
    <dbReference type="NCBI Taxonomy" id="544580"/>
    <lineage>
        <taxon>Bacteria</taxon>
        <taxon>Bacillati</taxon>
        <taxon>Actinomycetota</taxon>
        <taxon>Actinomycetes</taxon>
        <taxon>Actinomycetales</taxon>
        <taxon>Actinomycetaceae</taxon>
        <taxon>Actinomyces</taxon>
    </lineage>
</organism>
<dbReference type="Pfam" id="PF00589">
    <property type="entry name" value="Phage_integrase"/>
    <property type="match status" value="1"/>
</dbReference>
<dbReference type="Gene3D" id="1.10.150.130">
    <property type="match status" value="1"/>
</dbReference>
<dbReference type="GO" id="GO:0015074">
    <property type="term" value="P:DNA integration"/>
    <property type="evidence" value="ECO:0007669"/>
    <property type="project" value="InterPro"/>
</dbReference>
<reference evidence="7 8" key="1">
    <citation type="submission" date="2019-06" db="EMBL/GenBank/DDBJ databases">
        <title>Draft genome sequence of Actinomyces oris CCUG 34288T.</title>
        <authorList>
            <person name="Salva-Serra F."/>
            <person name="Cardew S."/>
            <person name="Moore E."/>
        </authorList>
    </citation>
    <scope>NUCLEOTIDE SEQUENCE [LARGE SCALE GENOMIC DNA]</scope>
    <source>
        <strain evidence="7 8">CCUG 34288</strain>
    </source>
</reference>
<keyword evidence="3" id="KW-0233">DNA recombination</keyword>
<dbReference type="InterPro" id="IPR050090">
    <property type="entry name" value="Tyrosine_recombinase_XerCD"/>
</dbReference>
<dbReference type="Proteomes" id="UP000317942">
    <property type="component" value="Unassembled WGS sequence"/>
</dbReference>
<proteinExistence type="inferred from homology"/>
<dbReference type="InterPro" id="IPR010998">
    <property type="entry name" value="Integrase_recombinase_N"/>
</dbReference>
<evidence type="ECO:0000256" key="1">
    <source>
        <dbReference type="ARBA" id="ARBA00008857"/>
    </source>
</evidence>
<dbReference type="PANTHER" id="PTHR30349:SF64">
    <property type="entry name" value="PROPHAGE INTEGRASE INTD-RELATED"/>
    <property type="match status" value="1"/>
</dbReference>
<evidence type="ECO:0000256" key="4">
    <source>
        <dbReference type="PROSITE-ProRule" id="PRU01248"/>
    </source>
</evidence>
<dbReference type="GO" id="GO:0006310">
    <property type="term" value="P:DNA recombination"/>
    <property type="evidence" value="ECO:0007669"/>
    <property type="project" value="UniProtKB-KW"/>
</dbReference>
<feature type="domain" description="Core-binding (CB)" evidence="6">
    <location>
        <begin position="54"/>
        <end position="132"/>
    </location>
</feature>
<dbReference type="InterPro" id="IPR044068">
    <property type="entry name" value="CB"/>
</dbReference>
<dbReference type="PROSITE" id="PS51900">
    <property type="entry name" value="CB"/>
    <property type="match status" value="1"/>
</dbReference>
<dbReference type="PANTHER" id="PTHR30349">
    <property type="entry name" value="PHAGE INTEGRASE-RELATED"/>
    <property type="match status" value="1"/>
</dbReference>